<protein>
    <submittedName>
        <fullName evidence="2">XRE family transcriptional regulator</fullName>
    </submittedName>
</protein>
<evidence type="ECO:0000313" key="3">
    <source>
        <dbReference type="Proteomes" id="UP000267469"/>
    </source>
</evidence>
<evidence type="ECO:0000259" key="1">
    <source>
        <dbReference type="PROSITE" id="PS50943"/>
    </source>
</evidence>
<evidence type="ECO:0000313" key="2">
    <source>
        <dbReference type="EMBL" id="RNL88511.1"/>
    </source>
</evidence>
<dbReference type="Proteomes" id="UP000267469">
    <property type="component" value="Unassembled WGS sequence"/>
</dbReference>
<dbReference type="Pfam" id="PF01381">
    <property type="entry name" value="HTH_3"/>
    <property type="match status" value="1"/>
</dbReference>
<name>A0A3N0EL28_SINP1</name>
<dbReference type="OrthoDB" id="1442960at2"/>
<comment type="caution">
    <text evidence="2">The sequence shown here is derived from an EMBL/GenBank/DDBJ whole genome shotgun (WGS) entry which is preliminary data.</text>
</comment>
<proteinExistence type="predicted"/>
<dbReference type="CDD" id="cd00093">
    <property type="entry name" value="HTH_XRE"/>
    <property type="match status" value="1"/>
</dbReference>
<accession>A0A3N0EL28</accession>
<dbReference type="EMBL" id="RJTM01000059">
    <property type="protein sequence ID" value="RNL88511.1"/>
    <property type="molecule type" value="Genomic_DNA"/>
</dbReference>
<reference evidence="2 3" key="1">
    <citation type="submission" date="2018-10" db="EMBL/GenBank/DDBJ databases">
        <title>Sinomicrobium pectinilyticum sp. nov., a pectinase-producing bacterium isolated from alkaline and saline soil, and emended description of the genus Sinomicrobium.</title>
        <authorList>
            <person name="Cheng B."/>
            <person name="Li C."/>
            <person name="Lai Q."/>
            <person name="Du M."/>
            <person name="Shao Z."/>
            <person name="Xu P."/>
            <person name="Yang C."/>
        </authorList>
    </citation>
    <scope>NUCLEOTIDE SEQUENCE [LARGE SCALE GENOMIC DNA]</scope>
    <source>
        <strain evidence="2 3">5DNS001</strain>
    </source>
</reference>
<dbReference type="AlphaFoldDB" id="A0A3N0EL28"/>
<dbReference type="SUPFAM" id="SSF47413">
    <property type="entry name" value="lambda repressor-like DNA-binding domains"/>
    <property type="match status" value="1"/>
</dbReference>
<dbReference type="PROSITE" id="PS50943">
    <property type="entry name" value="HTH_CROC1"/>
    <property type="match status" value="1"/>
</dbReference>
<sequence>METKLKTKPKKPHLGRNVSRIRQFRGIKQYALAVDLGMTQQQLSDLEKQEEIPDDLLEQIADKLGVAVDTVKNFDEKAVIYNINHYNDIHDNTYQAGSASISYNEPSERITDLYERLLDLLELEKSKLKKN</sequence>
<dbReference type="SMART" id="SM00530">
    <property type="entry name" value="HTH_XRE"/>
    <property type="match status" value="1"/>
</dbReference>
<dbReference type="InterPro" id="IPR010982">
    <property type="entry name" value="Lambda_DNA-bd_dom_sf"/>
</dbReference>
<feature type="domain" description="HTH cro/C1-type" evidence="1">
    <location>
        <begin position="18"/>
        <end position="71"/>
    </location>
</feature>
<dbReference type="InterPro" id="IPR011990">
    <property type="entry name" value="TPR-like_helical_dom_sf"/>
</dbReference>
<dbReference type="RefSeq" id="WP_123215609.1">
    <property type="nucleotide sequence ID" value="NZ_RJTM01000059.1"/>
</dbReference>
<gene>
    <name evidence="2" type="ORF">ED312_08670</name>
</gene>
<dbReference type="Gene3D" id="1.25.40.10">
    <property type="entry name" value="Tetratricopeptide repeat domain"/>
    <property type="match status" value="1"/>
</dbReference>
<keyword evidence="3" id="KW-1185">Reference proteome</keyword>
<organism evidence="2 3">
    <name type="scientific">Sinomicrobium pectinilyticum</name>
    <dbReference type="NCBI Taxonomy" id="1084421"/>
    <lineage>
        <taxon>Bacteria</taxon>
        <taxon>Pseudomonadati</taxon>
        <taxon>Bacteroidota</taxon>
        <taxon>Flavobacteriia</taxon>
        <taxon>Flavobacteriales</taxon>
        <taxon>Flavobacteriaceae</taxon>
        <taxon>Sinomicrobium</taxon>
    </lineage>
</organism>
<dbReference type="InterPro" id="IPR001387">
    <property type="entry name" value="Cro/C1-type_HTH"/>
</dbReference>
<dbReference type="GO" id="GO:0003677">
    <property type="term" value="F:DNA binding"/>
    <property type="evidence" value="ECO:0007669"/>
    <property type="project" value="InterPro"/>
</dbReference>